<dbReference type="AlphaFoldDB" id="F2IK86"/>
<dbReference type="HOGENOM" id="CLU_831118_0_0_10"/>
<dbReference type="KEGG" id="fte:Fluta_2003"/>
<feature type="region of interest" description="Disordered" evidence="1">
    <location>
        <begin position="302"/>
        <end position="324"/>
    </location>
</feature>
<protein>
    <submittedName>
        <fullName evidence="2">Uncharacterized protein</fullName>
    </submittedName>
</protein>
<gene>
    <name evidence="2" type="ordered locus">Fluta_2003</name>
</gene>
<proteinExistence type="predicted"/>
<dbReference type="RefSeq" id="WP_013686759.1">
    <property type="nucleotide sequence ID" value="NC_015321.1"/>
</dbReference>
<reference evidence="2 3" key="1">
    <citation type="journal article" date="2011" name="Stand. Genomic Sci.">
        <title>Complete genome sequence of the gliding freshwater bacterium Fluviicola taffensis type strain (RW262).</title>
        <authorList>
            <person name="Woyke T."/>
            <person name="Chertkov O."/>
            <person name="Lapidus A."/>
            <person name="Nolan M."/>
            <person name="Lucas S."/>
            <person name="Del Rio T.G."/>
            <person name="Tice H."/>
            <person name="Cheng J.F."/>
            <person name="Tapia R."/>
            <person name="Han C."/>
            <person name="Goodwin L."/>
            <person name="Pitluck S."/>
            <person name="Liolios K."/>
            <person name="Pagani I."/>
            <person name="Ivanova N."/>
            <person name="Huntemann M."/>
            <person name="Mavromatis K."/>
            <person name="Mikhailova N."/>
            <person name="Pati A."/>
            <person name="Chen A."/>
            <person name="Palaniappan K."/>
            <person name="Land M."/>
            <person name="Hauser L."/>
            <person name="Brambilla E.M."/>
            <person name="Rohde M."/>
            <person name="Mwirichia R."/>
            <person name="Sikorski J."/>
            <person name="Tindall B.J."/>
            <person name="Goker M."/>
            <person name="Bristow J."/>
            <person name="Eisen J.A."/>
            <person name="Markowitz V."/>
            <person name="Hugenholtz P."/>
            <person name="Klenk H.P."/>
            <person name="Kyrpides N.C."/>
        </authorList>
    </citation>
    <scope>NUCLEOTIDE SEQUENCE [LARGE SCALE GENOMIC DNA]</scope>
    <source>
        <strain evidence="3">DSM 16823 / RW262 / RW262</strain>
    </source>
</reference>
<evidence type="ECO:0000313" key="3">
    <source>
        <dbReference type="Proteomes" id="UP000007463"/>
    </source>
</evidence>
<dbReference type="EMBL" id="CP002542">
    <property type="protein sequence ID" value="AEA43989.1"/>
    <property type="molecule type" value="Genomic_DNA"/>
</dbReference>
<organism evidence="2 3">
    <name type="scientific">Fluviicola taffensis (strain DSM 16823 / NCIMB 13979 / RW262)</name>
    <dbReference type="NCBI Taxonomy" id="755732"/>
    <lineage>
        <taxon>Bacteria</taxon>
        <taxon>Pseudomonadati</taxon>
        <taxon>Bacteroidota</taxon>
        <taxon>Flavobacteriia</taxon>
        <taxon>Flavobacteriales</taxon>
        <taxon>Crocinitomicaceae</taxon>
        <taxon>Fluviicola</taxon>
    </lineage>
</organism>
<keyword evidence="3" id="KW-1185">Reference proteome</keyword>
<evidence type="ECO:0000313" key="2">
    <source>
        <dbReference type="EMBL" id="AEA43989.1"/>
    </source>
</evidence>
<evidence type="ECO:0000256" key="1">
    <source>
        <dbReference type="SAM" id="MobiDB-lite"/>
    </source>
</evidence>
<dbReference type="SUPFAM" id="SSF88874">
    <property type="entry name" value="Receptor-binding domain of short tail fibre protein gp12"/>
    <property type="match status" value="1"/>
</dbReference>
<dbReference type="STRING" id="755732.Fluta_2003"/>
<reference evidence="3" key="2">
    <citation type="submission" date="2011-02" db="EMBL/GenBank/DDBJ databases">
        <title>The complete genome of Fluviicola taffensis DSM 16823.</title>
        <authorList>
            <consortium name="US DOE Joint Genome Institute (JGI-PGF)"/>
            <person name="Lucas S."/>
            <person name="Copeland A."/>
            <person name="Lapidus A."/>
            <person name="Bruce D."/>
            <person name="Goodwin L."/>
            <person name="Pitluck S."/>
            <person name="Kyrpides N."/>
            <person name="Mavromatis K."/>
            <person name="Ivanova N."/>
            <person name="Mikhailova N."/>
            <person name="Pagani I."/>
            <person name="Chertkov O."/>
            <person name="Detter J.C."/>
            <person name="Han C."/>
            <person name="Tapia R."/>
            <person name="Land M."/>
            <person name="Hauser L."/>
            <person name="Markowitz V."/>
            <person name="Cheng J.-F."/>
            <person name="Hugenholtz P."/>
            <person name="Woyke T."/>
            <person name="Wu D."/>
            <person name="Tindall B."/>
            <person name="Pomrenke H.G."/>
            <person name="Brambilla E."/>
            <person name="Klenk H.-P."/>
            <person name="Eisen J.A."/>
        </authorList>
    </citation>
    <scope>NUCLEOTIDE SEQUENCE [LARGE SCALE GENOMIC DNA]</scope>
    <source>
        <strain evidence="3">DSM 16823 / RW262 / RW262</strain>
    </source>
</reference>
<dbReference type="Proteomes" id="UP000007463">
    <property type="component" value="Chromosome"/>
</dbReference>
<dbReference type="OrthoDB" id="634208at2"/>
<sequence>MKKDLFRKTDIEEYFYVLQQKNLVYNYNFRYFSNYNTQPNSLSSGHPDGWVYSNPGTNGTIQPSQNKCRITVNSDSKVMTISQALHEFPRWVEQIAGKTISIEIQMTLSIGCVMKVSLSDGIKSVTEELKSTDGGDIIMQLKMDVSNTPSQLILELSSSTASATITLSKVFGNVGELALESLPPMVNGIIGERKSYISMQVAPVEEFSICNNTTVDLSKNHTRLNSVLNGRFGKNLLPNVSGYFSRAWDNGMKLDQNSADRKMMGQNNIVGDYVGTIEPDCFKMHLHELKFAPVPIVSAPQGSPAEGIKSNMKSETKETGDKETRPVNVAELYTIKWA</sequence>
<name>F2IK86_FLUTR</name>
<dbReference type="eggNOG" id="COG4675">
    <property type="taxonomic scope" value="Bacteria"/>
</dbReference>
<accession>F2IK86</accession>
<feature type="compositionally biased region" description="Basic and acidic residues" evidence="1">
    <location>
        <begin position="312"/>
        <end position="324"/>
    </location>
</feature>